<dbReference type="Gene3D" id="3.40.630.30">
    <property type="match status" value="1"/>
</dbReference>
<sequence>MARMLRCGGSRWVHRWIYHWKSGRSWRQLARPRLGHLRRAGVSADGRGQSAHGVLGGGRRVLSECFVAVQTVQDLKGKVSEEMHDCYFVDLFVRPTNTAAIKFYEGLGYVIYRTVTGYYSGDEDAYDMRKPLRRDDQRKSVENAGYRISPEQLHASA</sequence>
<dbReference type="PANTHER" id="PTHR45910:SF1">
    <property type="entry name" value="N-ALPHA-ACETYLTRANSFERASE 20"/>
    <property type="match status" value="1"/>
</dbReference>
<evidence type="ECO:0000256" key="1">
    <source>
        <dbReference type="ARBA" id="ARBA00022679"/>
    </source>
</evidence>
<evidence type="ECO:0008006" key="6">
    <source>
        <dbReference type="Google" id="ProtNLM"/>
    </source>
</evidence>
<reference evidence="4 5" key="1">
    <citation type="submission" date="2024-02" db="EMBL/GenBank/DDBJ databases">
        <authorList>
            <person name="Chen Y."/>
            <person name="Shah S."/>
            <person name="Dougan E. K."/>
            <person name="Thang M."/>
            <person name="Chan C."/>
        </authorList>
    </citation>
    <scope>NUCLEOTIDE SEQUENCE [LARGE SCALE GENOMIC DNA]</scope>
</reference>
<keyword evidence="5" id="KW-1185">Reference proteome</keyword>
<evidence type="ECO:0000313" key="4">
    <source>
        <dbReference type="EMBL" id="CAK9085649.1"/>
    </source>
</evidence>
<dbReference type="EMBL" id="CAXAMN010024328">
    <property type="protein sequence ID" value="CAK9085649.1"/>
    <property type="molecule type" value="Genomic_DNA"/>
</dbReference>
<feature type="region of interest" description="Disordered" evidence="3">
    <location>
        <begin position="130"/>
        <end position="157"/>
    </location>
</feature>
<evidence type="ECO:0000313" key="5">
    <source>
        <dbReference type="Proteomes" id="UP001642484"/>
    </source>
</evidence>
<proteinExistence type="predicted"/>
<dbReference type="Proteomes" id="UP001642484">
    <property type="component" value="Unassembled WGS sequence"/>
</dbReference>
<name>A0ABP0QBL1_9DINO</name>
<keyword evidence="1" id="KW-0808">Transferase</keyword>
<feature type="compositionally biased region" description="Basic and acidic residues" evidence="3">
    <location>
        <begin position="130"/>
        <end position="141"/>
    </location>
</feature>
<dbReference type="InterPro" id="IPR016181">
    <property type="entry name" value="Acyl_CoA_acyltransferase"/>
</dbReference>
<dbReference type="InterPro" id="IPR051646">
    <property type="entry name" value="NatB_acetyltransferase_subunit"/>
</dbReference>
<dbReference type="PANTHER" id="PTHR45910">
    <property type="entry name" value="N-ALPHA-ACETYLTRANSFERASE 20"/>
    <property type="match status" value="1"/>
</dbReference>
<organism evidence="4 5">
    <name type="scientific">Durusdinium trenchii</name>
    <dbReference type="NCBI Taxonomy" id="1381693"/>
    <lineage>
        <taxon>Eukaryota</taxon>
        <taxon>Sar</taxon>
        <taxon>Alveolata</taxon>
        <taxon>Dinophyceae</taxon>
        <taxon>Suessiales</taxon>
        <taxon>Symbiodiniaceae</taxon>
        <taxon>Durusdinium</taxon>
    </lineage>
</organism>
<accession>A0ABP0QBL1</accession>
<evidence type="ECO:0000256" key="2">
    <source>
        <dbReference type="ARBA" id="ARBA00023315"/>
    </source>
</evidence>
<dbReference type="SUPFAM" id="SSF55729">
    <property type="entry name" value="Acyl-CoA N-acyltransferases (Nat)"/>
    <property type="match status" value="1"/>
</dbReference>
<protein>
    <recommendedName>
        <fullName evidence="6">N-acetyltransferase domain-containing protein</fullName>
    </recommendedName>
</protein>
<evidence type="ECO:0000256" key="3">
    <source>
        <dbReference type="SAM" id="MobiDB-lite"/>
    </source>
</evidence>
<comment type="caution">
    <text evidence="4">The sequence shown here is derived from an EMBL/GenBank/DDBJ whole genome shotgun (WGS) entry which is preliminary data.</text>
</comment>
<gene>
    <name evidence="4" type="ORF">CCMP2556_LOCUS41574</name>
</gene>
<keyword evidence="2" id="KW-0012">Acyltransferase</keyword>